<dbReference type="Gene3D" id="2.60.260.20">
    <property type="entry name" value="Urease metallochaperone UreE, N-terminal domain"/>
    <property type="match status" value="2"/>
</dbReference>
<evidence type="ECO:0000259" key="17">
    <source>
        <dbReference type="PROSITE" id="PS51188"/>
    </source>
</evidence>
<feature type="binding site" evidence="14">
    <location>
        <position position="182"/>
    </location>
    <ligand>
        <name>Zn(2+)</name>
        <dbReference type="ChEBI" id="CHEBI:29105"/>
        <label>2</label>
    </ligand>
</feature>
<dbReference type="CDD" id="cd06257">
    <property type="entry name" value="DnaJ"/>
    <property type="match status" value="1"/>
</dbReference>
<dbReference type="Pfam" id="PF01556">
    <property type="entry name" value="DnaJ_C"/>
    <property type="match status" value="1"/>
</dbReference>
<feature type="zinc finger region" description="CR-type" evidence="15">
    <location>
        <begin position="128"/>
        <end position="205"/>
    </location>
</feature>
<feature type="repeat" description="CXXCXGXG motif" evidence="14">
    <location>
        <begin position="157"/>
        <end position="164"/>
    </location>
</feature>
<protein>
    <recommendedName>
        <fullName evidence="13 14">Chaperone protein DnaJ</fullName>
    </recommendedName>
</protein>
<feature type="domain" description="J" evidence="16">
    <location>
        <begin position="5"/>
        <end position="70"/>
    </location>
</feature>
<dbReference type="CDD" id="cd10747">
    <property type="entry name" value="DnaJ_C"/>
    <property type="match status" value="1"/>
</dbReference>
<dbReference type="SUPFAM" id="SSF57938">
    <property type="entry name" value="DnaJ/Hsp40 cysteine-rich domain"/>
    <property type="match status" value="1"/>
</dbReference>
<keyword evidence="19" id="KW-1185">Reference proteome</keyword>
<dbReference type="InterPro" id="IPR012724">
    <property type="entry name" value="DnaJ"/>
</dbReference>
<dbReference type="GO" id="GO:0042026">
    <property type="term" value="P:protein refolding"/>
    <property type="evidence" value="ECO:0007669"/>
    <property type="project" value="TreeGrafter"/>
</dbReference>
<feature type="repeat" description="CXXCXGXG motif" evidence="14">
    <location>
        <begin position="141"/>
        <end position="148"/>
    </location>
</feature>
<dbReference type="NCBIfam" id="TIGR02349">
    <property type="entry name" value="DnaJ_bact"/>
    <property type="match status" value="1"/>
</dbReference>
<feature type="repeat" description="CXXCXGXG motif" evidence="14">
    <location>
        <begin position="179"/>
        <end position="186"/>
    </location>
</feature>
<evidence type="ECO:0000256" key="12">
    <source>
        <dbReference type="ARBA" id="ARBA00061004"/>
    </source>
</evidence>
<dbReference type="GO" id="GO:0005737">
    <property type="term" value="C:cytoplasm"/>
    <property type="evidence" value="ECO:0007669"/>
    <property type="project" value="UniProtKB-SubCell"/>
</dbReference>
<dbReference type="InterPro" id="IPR001305">
    <property type="entry name" value="HSP_DnaJ_Cys-rich_dom"/>
</dbReference>
<dbReference type="PROSITE" id="PS00636">
    <property type="entry name" value="DNAJ_1"/>
    <property type="match status" value="1"/>
</dbReference>
<dbReference type="CDD" id="cd10719">
    <property type="entry name" value="DnaJ_zf"/>
    <property type="match status" value="1"/>
</dbReference>
<comment type="similarity">
    <text evidence="12 14">Belongs to the DnaJ family.</text>
</comment>
<dbReference type="FunFam" id="1.10.287.110:FF:000034">
    <property type="entry name" value="Chaperone protein DnaJ"/>
    <property type="match status" value="1"/>
</dbReference>
<dbReference type="PANTHER" id="PTHR43096:SF48">
    <property type="entry name" value="CHAPERONE PROTEIN DNAJ"/>
    <property type="match status" value="1"/>
</dbReference>
<evidence type="ECO:0000256" key="3">
    <source>
        <dbReference type="ARBA" id="ARBA00022490"/>
    </source>
</evidence>
<dbReference type="InterPro" id="IPR008971">
    <property type="entry name" value="HSP40/DnaJ_pept-bd"/>
</dbReference>
<feature type="domain" description="CR-type" evidence="17">
    <location>
        <begin position="128"/>
        <end position="205"/>
    </location>
</feature>
<feature type="binding site" evidence="14">
    <location>
        <position position="141"/>
    </location>
    <ligand>
        <name>Zn(2+)</name>
        <dbReference type="ChEBI" id="CHEBI:29105"/>
        <label>1</label>
    </ligand>
</feature>
<keyword evidence="6 14" id="KW-0677">Repeat</keyword>
<feature type="binding site" evidence="14">
    <location>
        <position position="144"/>
    </location>
    <ligand>
        <name>Zn(2+)</name>
        <dbReference type="ChEBI" id="CHEBI:29105"/>
        <label>1</label>
    </ligand>
</feature>
<dbReference type="Pfam" id="PF00684">
    <property type="entry name" value="DnaJ_CXXCXGXG"/>
    <property type="match status" value="1"/>
</dbReference>
<evidence type="ECO:0000256" key="9">
    <source>
        <dbReference type="ARBA" id="ARBA00023016"/>
    </source>
</evidence>
<dbReference type="RefSeq" id="WP_081127467.1">
    <property type="nucleotide sequence ID" value="NZ_DAHXOC010000003.1"/>
</dbReference>
<dbReference type="FunFam" id="2.60.260.20:FF:000004">
    <property type="entry name" value="Molecular chaperone DnaJ"/>
    <property type="match status" value="1"/>
</dbReference>
<keyword evidence="9 14" id="KW-0346">Stress response</keyword>
<evidence type="ECO:0000256" key="7">
    <source>
        <dbReference type="ARBA" id="ARBA00022771"/>
    </source>
</evidence>
<dbReference type="FunFam" id="2.10.230.10:FF:000002">
    <property type="entry name" value="Molecular chaperone DnaJ"/>
    <property type="match status" value="1"/>
</dbReference>
<dbReference type="PANTHER" id="PTHR43096">
    <property type="entry name" value="DNAJ HOMOLOG 1, MITOCHONDRIAL-RELATED"/>
    <property type="match status" value="1"/>
</dbReference>
<evidence type="ECO:0000256" key="1">
    <source>
        <dbReference type="ARBA" id="ARBA00004496"/>
    </source>
</evidence>
<reference evidence="18 19" key="1">
    <citation type="submission" date="2017-02" db="EMBL/GenBank/DDBJ databases">
        <title>Whole genome sequencing of Metallibacterium scheffleri DSM 24874 (T).</title>
        <authorList>
            <person name="Kumar S."/>
            <person name="Patil P."/>
            <person name="Patil P.B."/>
        </authorList>
    </citation>
    <scope>NUCLEOTIDE SEQUENCE [LARGE SCALE GENOMIC DNA]</scope>
    <source>
        <strain evidence="18 19">DSM 24874</strain>
    </source>
</reference>
<feature type="binding site" evidence="14">
    <location>
        <position position="160"/>
    </location>
    <ligand>
        <name>Zn(2+)</name>
        <dbReference type="ChEBI" id="CHEBI:29105"/>
        <label>2</label>
    </ligand>
</feature>
<evidence type="ECO:0000256" key="14">
    <source>
        <dbReference type="HAMAP-Rule" id="MF_01152"/>
    </source>
</evidence>
<evidence type="ECO:0000256" key="2">
    <source>
        <dbReference type="ARBA" id="ARBA00011738"/>
    </source>
</evidence>
<dbReference type="SUPFAM" id="SSF49493">
    <property type="entry name" value="HSP40/DnaJ peptide-binding domain"/>
    <property type="match status" value="2"/>
</dbReference>
<feature type="binding site" evidence="14">
    <location>
        <position position="179"/>
    </location>
    <ligand>
        <name>Zn(2+)</name>
        <dbReference type="ChEBI" id="CHEBI:29105"/>
        <label>2</label>
    </ligand>
</feature>
<dbReference type="OrthoDB" id="9779889at2"/>
<keyword evidence="10 14" id="KW-0143">Chaperone</keyword>
<comment type="subunit">
    <text evidence="2 14">Homodimer.</text>
</comment>
<dbReference type="PROSITE" id="PS51188">
    <property type="entry name" value="ZF_CR"/>
    <property type="match status" value="1"/>
</dbReference>
<comment type="function">
    <text evidence="11 14">Participates actively in the response to hyperosmotic and heat shock by preventing the aggregation of stress-denatured proteins and by disaggregating proteins, also in an autonomous, DnaK-independent fashion. Unfolded proteins bind initially to DnaJ; upon interaction with the DnaJ-bound protein, DnaK hydrolyzes its bound ATP, resulting in the formation of a stable complex. GrpE releases ADP from DnaK; ATP binding to DnaK triggers the release of the substrate protein, thus completing the reaction cycle. Several rounds of ATP-dependent interactions between DnaJ, DnaK and GrpE are required for fully efficient folding. Also involved, together with DnaK and GrpE, in the DNA replication of plasmids through activation of initiation proteins.</text>
</comment>
<dbReference type="EMBL" id="MWQO01000025">
    <property type="protein sequence ID" value="THD10508.1"/>
    <property type="molecule type" value="Genomic_DNA"/>
</dbReference>
<keyword evidence="4 14" id="KW-0235">DNA replication</keyword>
<dbReference type="SMART" id="SM00271">
    <property type="entry name" value="DnaJ"/>
    <property type="match status" value="1"/>
</dbReference>
<feature type="binding site" evidence="14">
    <location>
        <position position="196"/>
    </location>
    <ligand>
        <name>Zn(2+)</name>
        <dbReference type="ChEBI" id="CHEBI:29105"/>
        <label>1</label>
    </ligand>
</feature>
<evidence type="ECO:0000256" key="11">
    <source>
        <dbReference type="ARBA" id="ARBA00053423"/>
    </source>
</evidence>
<evidence type="ECO:0000256" key="13">
    <source>
        <dbReference type="ARBA" id="ARBA00067609"/>
    </source>
</evidence>
<dbReference type="NCBIfam" id="NF008035">
    <property type="entry name" value="PRK10767.1"/>
    <property type="match status" value="1"/>
</dbReference>
<dbReference type="Proteomes" id="UP000307749">
    <property type="component" value="Unassembled WGS sequence"/>
</dbReference>
<dbReference type="AlphaFoldDB" id="A0A4S3KPX8"/>
<dbReference type="GO" id="GO:0005524">
    <property type="term" value="F:ATP binding"/>
    <property type="evidence" value="ECO:0007669"/>
    <property type="project" value="InterPro"/>
</dbReference>
<dbReference type="Gene3D" id="1.10.287.110">
    <property type="entry name" value="DnaJ domain"/>
    <property type="match status" value="1"/>
</dbReference>
<feature type="binding site" evidence="14">
    <location>
        <position position="193"/>
    </location>
    <ligand>
        <name>Zn(2+)</name>
        <dbReference type="ChEBI" id="CHEBI:29105"/>
        <label>1</label>
    </ligand>
</feature>
<evidence type="ECO:0000313" key="18">
    <source>
        <dbReference type="EMBL" id="THD10508.1"/>
    </source>
</evidence>
<evidence type="ECO:0000256" key="4">
    <source>
        <dbReference type="ARBA" id="ARBA00022705"/>
    </source>
</evidence>
<dbReference type="SUPFAM" id="SSF46565">
    <property type="entry name" value="Chaperone J-domain"/>
    <property type="match status" value="1"/>
</dbReference>
<dbReference type="GO" id="GO:0051082">
    <property type="term" value="F:unfolded protein binding"/>
    <property type="evidence" value="ECO:0007669"/>
    <property type="project" value="UniProtKB-UniRule"/>
</dbReference>
<evidence type="ECO:0000313" key="19">
    <source>
        <dbReference type="Proteomes" id="UP000307749"/>
    </source>
</evidence>
<sequence length="372" mass="40202">MSKRDYYEVLGVPRTAGEEDIKKAFRRLAMKFHPDRCPDDPTAQDKFKEAKEAYEVLCDGERRALYDRHGHAAFASGGARGGGAGFADTGDMFSDIFADIFGGGGGRSRRGGDLRYLLDLDLEEAVFGCDKTIAVPGIVACEACKGSGSADGRSKTCPTCRGQGRVRMQNGIFSVQQACPQCRGSGRVVETPCAQCHGEGHVERTRKLEVRIPAGVDTGDRIRLGGQGEPGPAGQPAGDLYVEVRVREHALFQRDGDDLYCEVPVRIAQAALGAEIMVPTLDGEVSLSVPPETQSGQQIRMRGRGVRSVRSGHAGDLICHIVVETPVQLTREQRELLEQLDASMRSEGAAQHSPRAQSFLDGVKSLWSRVTS</sequence>
<dbReference type="InterPro" id="IPR002939">
    <property type="entry name" value="DnaJ_C"/>
</dbReference>
<evidence type="ECO:0000256" key="5">
    <source>
        <dbReference type="ARBA" id="ARBA00022723"/>
    </source>
</evidence>
<organism evidence="18 19">
    <name type="scientific">Metallibacterium scheffleri</name>
    <dbReference type="NCBI Taxonomy" id="993689"/>
    <lineage>
        <taxon>Bacteria</taxon>
        <taxon>Pseudomonadati</taxon>
        <taxon>Pseudomonadota</taxon>
        <taxon>Gammaproteobacteria</taxon>
        <taxon>Lysobacterales</taxon>
        <taxon>Rhodanobacteraceae</taxon>
        <taxon>Metallibacterium</taxon>
    </lineage>
</organism>
<dbReference type="HAMAP" id="MF_01152">
    <property type="entry name" value="DnaJ"/>
    <property type="match status" value="1"/>
</dbReference>
<dbReference type="GO" id="GO:0031072">
    <property type="term" value="F:heat shock protein binding"/>
    <property type="evidence" value="ECO:0007669"/>
    <property type="project" value="InterPro"/>
</dbReference>
<gene>
    <name evidence="14" type="primary">dnaJ</name>
    <name evidence="18" type="ORF">B1806_07920</name>
</gene>
<dbReference type="Pfam" id="PF00226">
    <property type="entry name" value="DnaJ"/>
    <property type="match status" value="1"/>
</dbReference>
<dbReference type="InterPro" id="IPR036410">
    <property type="entry name" value="HSP_DnaJ_Cys-rich_dom_sf"/>
</dbReference>
<keyword evidence="5 14" id="KW-0479">Metal-binding</keyword>
<dbReference type="PROSITE" id="PS50076">
    <property type="entry name" value="DNAJ_2"/>
    <property type="match status" value="1"/>
</dbReference>
<feature type="repeat" description="CXXCXGXG motif" evidence="14">
    <location>
        <begin position="193"/>
        <end position="200"/>
    </location>
</feature>
<dbReference type="GO" id="GO:0009408">
    <property type="term" value="P:response to heat"/>
    <property type="evidence" value="ECO:0007669"/>
    <property type="project" value="InterPro"/>
</dbReference>
<dbReference type="Gene3D" id="2.10.230.10">
    <property type="entry name" value="Heat shock protein DnaJ, cysteine-rich domain"/>
    <property type="match status" value="1"/>
</dbReference>
<comment type="cofactor">
    <cofactor evidence="14">
        <name>Zn(2+)</name>
        <dbReference type="ChEBI" id="CHEBI:29105"/>
    </cofactor>
    <text evidence="14">Binds 2 Zn(2+) ions per monomer.</text>
</comment>
<name>A0A4S3KPX8_9GAMM</name>
<comment type="caution">
    <text evidence="18">The sequence shown here is derived from an EMBL/GenBank/DDBJ whole genome shotgun (WGS) entry which is preliminary data.</text>
</comment>
<proteinExistence type="inferred from homology"/>
<dbReference type="PRINTS" id="PR00625">
    <property type="entry name" value="JDOMAIN"/>
</dbReference>
<dbReference type="STRING" id="993689.GCA_002077135_02115"/>
<dbReference type="InterPro" id="IPR018253">
    <property type="entry name" value="DnaJ_domain_CS"/>
</dbReference>
<evidence type="ECO:0000259" key="16">
    <source>
        <dbReference type="PROSITE" id="PS50076"/>
    </source>
</evidence>
<accession>A0A4S3KPX8</accession>
<keyword evidence="3 14" id="KW-0963">Cytoplasm</keyword>
<keyword evidence="7 14" id="KW-0863">Zinc-finger</keyword>
<dbReference type="InterPro" id="IPR001623">
    <property type="entry name" value="DnaJ_domain"/>
</dbReference>
<dbReference type="GO" id="GO:0006260">
    <property type="term" value="P:DNA replication"/>
    <property type="evidence" value="ECO:0007669"/>
    <property type="project" value="UniProtKB-KW"/>
</dbReference>
<keyword evidence="8 14" id="KW-0862">Zinc</keyword>
<feature type="binding site" evidence="14">
    <location>
        <position position="157"/>
    </location>
    <ligand>
        <name>Zn(2+)</name>
        <dbReference type="ChEBI" id="CHEBI:29105"/>
        <label>2</label>
    </ligand>
</feature>
<evidence type="ECO:0000256" key="8">
    <source>
        <dbReference type="ARBA" id="ARBA00022833"/>
    </source>
</evidence>
<comment type="subcellular location">
    <subcellularLocation>
        <location evidence="1 14">Cytoplasm</location>
    </subcellularLocation>
</comment>
<evidence type="ECO:0000256" key="6">
    <source>
        <dbReference type="ARBA" id="ARBA00022737"/>
    </source>
</evidence>
<dbReference type="GO" id="GO:0008270">
    <property type="term" value="F:zinc ion binding"/>
    <property type="evidence" value="ECO:0007669"/>
    <property type="project" value="UniProtKB-UniRule"/>
</dbReference>
<evidence type="ECO:0000256" key="15">
    <source>
        <dbReference type="PROSITE-ProRule" id="PRU00546"/>
    </source>
</evidence>
<evidence type="ECO:0000256" key="10">
    <source>
        <dbReference type="ARBA" id="ARBA00023186"/>
    </source>
</evidence>
<comment type="domain">
    <text evidence="14">The J domain is necessary and sufficient to stimulate DnaK ATPase activity. Zinc center 1 plays an important role in the autonomous, DnaK-independent chaperone activity of DnaJ. Zinc center 2 is essential for interaction with DnaK and for DnaJ activity.</text>
</comment>
<dbReference type="InterPro" id="IPR036869">
    <property type="entry name" value="J_dom_sf"/>
</dbReference>